<evidence type="ECO:0000256" key="2">
    <source>
        <dbReference type="ARBA" id="ARBA00023136"/>
    </source>
</evidence>
<sequence length="731" mass="76813">MRLTPSFLAPGLFAAAALLSLVGARVAVSTIESLSAEGVRDEFLLQGFEWAEVEADGLEVVVSGIAPDEVTRLRAVSAAGTVIDSGRVIDNMQVAATEDIAPPRFSLEILRNDAGISLIGLIPASSDRDRLKERIKDIAGRTHVTDLMGTADYTTPANWDEVLDFAVTALETLPRAKISMDAKRVSITAVSDSAQQKAGWERDLKREAPRNLLLLMDISAPRPVITPFTLRFLIEEGTPRFDACSAHDQIGRAKIAAAAAQAGIEGAIDCTIGLGVPSPDWSDAVNAGIQAVSKFGGGSVTFSDADVTLVAPAGTKQAVFDRVVGELEADLPQLYSLHSILPEIVKIDGSGDGEDGPPEFVATLSPEGLVQLRGRMTDDLQRAAAESYAKAAFGVTRVYEATRLDPDLPEGWPIRVLAGLEVLGHLANGSVVVQPDVVDVRGNTGDPEASATISRILAEKLGASQNYQINVTYQEKLDPQLGLPSPQECVAAINGFLTDSKISFAPGSANIEASAGDTLDKIAEQLRGCEDVRMEIAGYTDSQGREEMNRALSQSRAQAVLTALLGRRVLTSNLSAKGYGEDDPIADNGTEEGREANRRIEFHLLDLPSDEAGAESSEAVADPDTPTSEAAPTDEAAPAVPSSPDDATPTGSGEASTEDTDPSDPAAETDAQPDEAEVQDRSDAGQAEDQQTAPAASDFAGPATLVQTPGTEDPRPAPRPDTVDPADAASQ</sequence>
<dbReference type="AlphaFoldDB" id="A0A9Q9HC28"/>
<dbReference type="Proteomes" id="UP001057991">
    <property type="component" value="Chromosome"/>
</dbReference>
<keyword evidence="2 4" id="KW-0472">Membrane</keyword>
<evidence type="ECO:0000256" key="1">
    <source>
        <dbReference type="ARBA" id="ARBA00004442"/>
    </source>
</evidence>
<dbReference type="EMBL" id="CP080776">
    <property type="protein sequence ID" value="UWP95712.1"/>
    <property type="molecule type" value="Genomic_DNA"/>
</dbReference>
<dbReference type="CDD" id="cd07185">
    <property type="entry name" value="OmpA_C-like"/>
    <property type="match status" value="1"/>
</dbReference>
<feature type="region of interest" description="Disordered" evidence="5">
    <location>
        <begin position="612"/>
        <end position="731"/>
    </location>
</feature>
<evidence type="ECO:0000256" key="4">
    <source>
        <dbReference type="PROSITE-ProRule" id="PRU00473"/>
    </source>
</evidence>
<protein>
    <submittedName>
        <fullName evidence="7">OmpA family protein</fullName>
    </submittedName>
</protein>
<accession>A0A9Q9HC28</accession>
<dbReference type="SUPFAM" id="SSF103088">
    <property type="entry name" value="OmpA-like"/>
    <property type="match status" value="1"/>
</dbReference>
<dbReference type="RefSeq" id="WP_259806199.1">
    <property type="nucleotide sequence ID" value="NZ_CP080776.1"/>
</dbReference>
<dbReference type="Gene3D" id="3.40.1520.20">
    <property type="match status" value="2"/>
</dbReference>
<dbReference type="GO" id="GO:0009279">
    <property type="term" value="C:cell outer membrane"/>
    <property type="evidence" value="ECO:0007669"/>
    <property type="project" value="UniProtKB-SubCell"/>
</dbReference>
<feature type="domain" description="OmpA-like" evidence="6">
    <location>
        <begin position="491"/>
        <end position="608"/>
    </location>
</feature>
<dbReference type="InterPro" id="IPR006665">
    <property type="entry name" value="OmpA-like"/>
</dbReference>
<dbReference type="InterPro" id="IPR050330">
    <property type="entry name" value="Bact_OuterMem_StrucFunc"/>
</dbReference>
<dbReference type="PANTHER" id="PTHR30329:SF21">
    <property type="entry name" value="LIPOPROTEIN YIAD-RELATED"/>
    <property type="match status" value="1"/>
</dbReference>
<evidence type="ECO:0000313" key="7">
    <source>
        <dbReference type="EMBL" id="UWP95712.1"/>
    </source>
</evidence>
<evidence type="ECO:0000256" key="5">
    <source>
        <dbReference type="SAM" id="MobiDB-lite"/>
    </source>
</evidence>
<reference evidence="7" key="1">
    <citation type="submission" date="2021-08" db="EMBL/GenBank/DDBJ databases">
        <authorList>
            <person name="Nwanade C."/>
            <person name="Wang M."/>
            <person name="Masoudi A."/>
            <person name="Yu Z."/>
            <person name="Liu J."/>
        </authorList>
    </citation>
    <scope>NUCLEOTIDE SEQUENCE</scope>
    <source>
        <strain evidence="7">S056</strain>
    </source>
</reference>
<evidence type="ECO:0000259" key="6">
    <source>
        <dbReference type="PROSITE" id="PS51123"/>
    </source>
</evidence>
<feature type="compositionally biased region" description="Low complexity" evidence="5">
    <location>
        <begin position="636"/>
        <end position="649"/>
    </location>
</feature>
<dbReference type="Pfam" id="PF00691">
    <property type="entry name" value="OmpA"/>
    <property type="match status" value="1"/>
</dbReference>
<evidence type="ECO:0000256" key="3">
    <source>
        <dbReference type="ARBA" id="ARBA00023237"/>
    </source>
</evidence>
<dbReference type="InterPro" id="IPR006664">
    <property type="entry name" value="OMP_bac"/>
</dbReference>
<dbReference type="PANTHER" id="PTHR30329">
    <property type="entry name" value="STATOR ELEMENT OF FLAGELLAR MOTOR COMPLEX"/>
    <property type="match status" value="1"/>
</dbReference>
<feature type="compositionally biased region" description="Basic and acidic residues" evidence="5">
    <location>
        <begin position="712"/>
        <end position="722"/>
    </location>
</feature>
<name>A0A9Q9HC28_9RHOB</name>
<keyword evidence="3" id="KW-0998">Cell outer membrane</keyword>
<dbReference type="PRINTS" id="PR01021">
    <property type="entry name" value="OMPADOMAIN"/>
</dbReference>
<dbReference type="Gene3D" id="3.30.1330.60">
    <property type="entry name" value="OmpA-like domain"/>
    <property type="match status" value="1"/>
</dbReference>
<gene>
    <name evidence="7" type="ORF">K3X48_01495</name>
</gene>
<comment type="subcellular location">
    <subcellularLocation>
        <location evidence="1">Cell outer membrane</location>
    </subcellularLocation>
</comment>
<organism evidence="7 8">
    <name type="scientific">Aliiroseovarius crassostreae</name>
    <dbReference type="NCBI Taxonomy" id="154981"/>
    <lineage>
        <taxon>Bacteria</taxon>
        <taxon>Pseudomonadati</taxon>
        <taxon>Pseudomonadota</taxon>
        <taxon>Alphaproteobacteria</taxon>
        <taxon>Rhodobacterales</taxon>
        <taxon>Paracoccaceae</taxon>
        <taxon>Aliiroseovarius</taxon>
    </lineage>
</organism>
<dbReference type="PROSITE" id="PS51123">
    <property type="entry name" value="OMPA_2"/>
    <property type="match status" value="1"/>
</dbReference>
<proteinExistence type="predicted"/>
<evidence type="ECO:0000313" key="8">
    <source>
        <dbReference type="Proteomes" id="UP001057991"/>
    </source>
</evidence>
<dbReference type="InterPro" id="IPR036737">
    <property type="entry name" value="OmpA-like_sf"/>
</dbReference>